<dbReference type="EnsemblPlants" id="KQK20710">
    <property type="protein sequence ID" value="KQK20710"/>
    <property type="gene ID" value="BRADI_1g56200v3"/>
</dbReference>
<dbReference type="Proteomes" id="UP000008810">
    <property type="component" value="Chromosome 1"/>
</dbReference>
<organism evidence="12">
    <name type="scientific">Brachypodium distachyon</name>
    <name type="common">Purple false brome</name>
    <name type="synonym">Trachynia distachya</name>
    <dbReference type="NCBI Taxonomy" id="15368"/>
    <lineage>
        <taxon>Eukaryota</taxon>
        <taxon>Viridiplantae</taxon>
        <taxon>Streptophyta</taxon>
        <taxon>Embryophyta</taxon>
        <taxon>Tracheophyta</taxon>
        <taxon>Spermatophyta</taxon>
        <taxon>Magnoliopsida</taxon>
        <taxon>Liliopsida</taxon>
        <taxon>Poales</taxon>
        <taxon>Poaceae</taxon>
        <taxon>BOP clade</taxon>
        <taxon>Pooideae</taxon>
        <taxon>Stipodae</taxon>
        <taxon>Brachypodieae</taxon>
        <taxon>Brachypodium</taxon>
    </lineage>
</organism>
<evidence type="ECO:0000313" key="13">
    <source>
        <dbReference type="Proteomes" id="UP000008810"/>
    </source>
</evidence>
<dbReference type="InterPro" id="IPR050231">
    <property type="entry name" value="Iron_ascorbate_oxido_reductase"/>
</dbReference>
<reference evidence="11 12" key="1">
    <citation type="journal article" date="2010" name="Nature">
        <title>Genome sequencing and analysis of the model grass Brachypodium distachyon.</title>
        <authorList>
            <consortium name="International Brachypodium Initiative"/>
        </authorList>
    </citation>
    <scope>NUCLEOTIDE SEQUENCE [LARGE SCALE GENOMIC DNA]</scope>
    <source>
        <strain evidence="11 12">Bd21</strain>
    </source>
</reference>
<evidence type="ECO:0000256" key="9">
    <source>
        <dbReference type="RuleBase" id="RU003682"/>
    </source>
</evidence>
<comment type="cofactor">
    <cofactor evidence="1">
        <name>L-ascorbate</name>
        <dbReference type="ChEBI" id="CHEBI:38290"/>
    </cofactor>
</comment>
<comment type="similarity">
    <text evidence="9">Belongs to the iron/ascorbate-dependent oxidoreductase family.</text>
</comment>
<dbReference type="PANTHER" id="PTHR47990">
    <property type="entry name" value="2-OXOGLUTARATE (2OG) AND FE(II)-DEPENDENT OXYGENASE SUPERFAMILY PROTEIN-RELATED"/>
    <property type="match status" value="1"/>
</dbReference>
<protein>
    <recommendedName>
        <fullName evidence="10">Fe2OG dioxygenase domain-containing protein</fullName>
    </recommendedName>
</protein>
<comment type="catalytic activity">
    <reaction evidence="6">
        <text>gibberellin A12 + 2 2-oxoglutarate + 3 O2 + H(+) = gibberellin A9 + 2 succinate + 3 CO2 + 2 H2O</text>
        <dbReference type="Rhea" id="RHEA:60772"/>
        <dbReference type="ChEBI" id="CHEBI:15377"/>
        <dbReference type="ChEBI" id="CHEBI:15378"/>
        <dbReference type="ChEBI" id="CHEBI:15379"/>
        <dbReference type="ChEBI" id="CHEBI:16526"/>
        <dbReference type="ChEBI" id="CHEBI:16810"/>
        <dbReference type="ChEBI" id="CHEBI:30031"/>
        <dbReference type="ChEBI" id="CHEBI:58627"/>
        <dbReference type="ChEBI" id="CHEBI:73255"/>
    </reaction>
    <physiologicalReaction direction="left-to-right" evidence="6">
        <dbReference type="Rhea" id="RHEA:60773"/>
    </physiologicalReaction>
</comment>
<comment type="cofactor">
    <cofactor evidence="2">
        <name>Fe cation</name>
        <dbReference type="ChEBI" id="CHEBI:24875"/>
    </cofactor>
</comment>
<evidence type="ECO:0000256" key="5">
    <source>
        <dbReference type="ARBA" id="ARBA00023004"/>
    </source>
</evidence>
<dbReference type="Gramene" id="KQK20710">
    <property type="protein sequence ID" value="KQK20710"/>
    <property type="gene ID" value="BRADI_1g56200v3"/>
</dbReference>
<dbReference type="OrthoDB" id="288590at2759"/>
<evidence type="ECO:0000256" key="1">
    <source>
        <dbReference type="ARBA" id="ARBA00001961"/>
    </source>
</evidence>
<dbReference type="GO" id="GO:0009686">
    <property type="term" value="P:gibberellin biosynthetic process"/>
    <property type="evidence" value="ECO:0000318"/>
    <property type="project" value="GO_Central"/>
</dbReference>
<dbReference type="InterPro" id="IPR005123">
    <property type="entry name" value="Oxoglu/Fe-dep_dioxygenase_dom"/>
</dbReference>
<dbReference type="GeneID" id="100821878"/>
<dbReference type="InterPro" id="IPR026992">
    <property type="entry name" value="DIOX_N"/>
</dbReference>
<evidence type="ECO:0000256" key="8">
    <source>
        <dbReference type="ARBA" id="ARBA00057814"/>
    </source>
</evidence>
<feature type="domain" description="Fe2OG dioxygenase" evidence="10">
    <location>
        <begin position="197"/>
        <end position="297"/>
    </location>
</feature>
<evidence type="ECO:0000256" key="4">
    <source>
        <dbReference type="ARBA" id="ARBA00023002"/>
    </source>
</evidence>
<dbReference type="SUPFAM" id="SSF51197">
    <property type="entry name" value="Clavaminate synthase-like"/>
    <property type="match status" value="1"/>
</dbReference>
<evidence type="ECO:0000256" key="3">
    <source>
        <dbReference type="ARBA" id="ARBA00022723"/>
    </source>
</evidence>
<dbReference type="PROSITE" id="PS51471">
    <property type="entry name" value="FE2OG_OXY"/>
    <property type="match status" value="1"/>
</dbReference>
<accession>I1H3C4</accession>
<keyword evidence="3 9" id="KW-0479">Metal-binding</keyword>
<dbReference type="Gene3D" id="2.60.120.330">
    <property type="entry name" value="B-lactam Antibiotic, Isopenicillin N Synthase, Chain"/>
    <property type="match status" value="1"/>
</dbReference>
<gene>
    <name evidence="12" type="primary">LOC100821878</name>
    <name evidence="11" type="ORF">BRADI_1g56200v3</name>
</gene>
<dbReference type="GO" id="GO:0009416">
    <property type="term" value="P:response to light stimulus"/>
    <property type="evidence" value="ECO:0000318"/>
    <property type="project" value="GO_Central"/>
</dbReference>
<dbReference type="HOGENOM" id="CLU_010119_16_3_1"/>
<dbReference type="Pfam" id="PF03171">
    <property type="entry name" value="2OG-FeII_Oxy"/>
    <property type="match status" value="1"/>
</dbReference>
<evidence type="ECO:0000259" key="10">
    <source>
        <dbReference type="PROSITE" id="PS51471"/>
    </source>
</evidence>
<name>I1H3C4_BRADI</name>
<sequence>MALEFDATILSRAPVIPPQFVWPADEASPAAVGEIAIPVIDLAAFLSGSGDFSGADHFAAACERHGFFQIVNHGVDPALLAEAYRSMDAFYALPLAEKQRAKRRLGENHGYAGSFTGRFESRLPWKETMSFNCSDAPENASKVVDYFVSVLGEEYRQMGEVWQEYCDVMTRLALDVTDLLAVGLGLGRGALRGFFAGGDSVMRLNNYPPCRQPHLTLGTGPHRDPTSLTLLHQDLVGGLQVFVGGEWRAVRPREDAFVVNIGDTFAALVDGRHASCLHRAVVNGAAARRSLTFFLNPPLDRVVSPPQGLLVAKDGGAINRKYPGFTWREFLEFTQKHYRSDTNTMEAFVDWIKQGRRGAQFHGDAGQAEKN</sequence>
<dbReference type="FunFam" id="2.60.120.330:FF:000003">
    <property type="entry name" value="Gibberellin 20 oxidase 2"/>
    <property type="match status" value="1"/>
</dbReference>
<dbReference type="GO" id="GO:0046872">
    <property type="term" value="F:metal ion binding"/>
    <property type="evidence" value="ECO:0007669"/>
    <property type="project" value="UniProtKB-KW"/>
</dbReference>
<comment type="catalytic activity">
    <reaction evidence="7">
        <text>gibberellin A53 + 2 2-oxoglutarate + 3 O2 + H(+) = gibberellin A20 + 2 succinate + 3 CO2 + 2 H2O</text>
        <dbReference type="Rhea" id="RHEA:60796"/>
        <dbReference type="ChEBI" id="CHEBI:15377"/>
        <dbReference type="ChEBI" id="CHEBI:15378"/>
        <dbReference type="ChEBI" id="CHEBI:15379"/>
        <dbReference type="ChEBI" id="CHEBI:16526"/>
        <dbReference type="ChEBI" id="CHEBI:16810"/>
        <dbReference type="ChEBI" id="CHEBI:30031"/>
        <dbReference type="ChEBI" id="CHEBI:58526"/>
        <dbReference type="ChEBI" id="CHEBI:143954"/>
    </reaction>
    <physiologicalReaction direction="left-to-right" evidence="7">
        <dbReference type="Rhea" id="RHEA:60797"/>
    </physiologicalReaction>
</comment>
<dbReference type="STRING" id="15368.I1H3C4"/>
<evidence type="ECO:0000256" key="7">
    <source>
        <dbReference type="ARBA" id="ARBA00050797"/>
    </source>
</evidence>
<dbReference type="GO" id="GO:0045544">
    <property type="term" value="F:gibberellin 20-oxidase activity"/>
    <property type="evidence" value="ECO:0000318"/>
    <property type="project" value="GO_Central"/>
</dbReference>
<proteinExistence type="inferred from homology"/>
<evidence type="ECO:0000313" key="11">
    <source>
        <dbReference type="EMBL" id="KQK20710.1"/>
    </source>
</evidence>
<dbReference type="RefSeq" id="XP_003561378.1">
    <property type="nucleotide sequence ID" value="XM_003561330.3"/>
</dbReference>
<reference evidence="11" key="2">
    <citation type="submission" date="2017-06" db="EMBL/GenBank/DDBJ databases">
        <title>WGS assembly of Brachypodium distachyon.</title>
        <authorList>
            <consortium name="The International Brachypodium Initiative"/>
            <person name="Lucas S."/>
            <person name="Harmon-Smith M."/>
            <person name="Lail K."/>
            <person name="Tice H."/>
            <person name="Grimwood J."/>
            <person name="Bruce D."/>
            <person name="Barry K."/>
            <person name="Shu S."/>
            <person name="Lindquist E."/>
            <person name="Wang M."/>
            <person name="Pitluck S."/>
            <person name="Vogel J.P."/>
            <person name="Garvin D.F."/>
            <person name="Mockler T.C."/>
            <person name="Schmutz J."/>
            <person name="Rokhsar D."/>
            <person name="Bevan M.W."/>
        </authorList>
    </citation>
    <scope>NUCLEOTIDE SEQUENCE</scope>
    <source>
        <strain evidence="11">Bd21</strain>
    </source>
</reference>
<dbReference type="GO" id="GO:0009908">
    <property type="term" value="P:flower development"/>
    <property type="evidence" value="ECO:0000318"/>
    <property type="project" value="GO_Central"/>
</dbReference>
<dbReference type="InterPro" id="IPR027443">
    <property type="entry name" value="IPNS-like_sf"/>
</dbReference>
<dbReference type="AlphaFoldDB" id="I1H3C4"/>
<evidence type="ECO:0000313" key="12">
    <source>
        <dbReference type="EnsemblPlants" id="KQK20710"/>
    </source>
</evidence>
<dbReference type="OMA" id="QFVWPAE"/>
<dbReference type="GO" id="GO:0009826">
    <property type="term" value="P:unidimensional cell growth"/>
    <property type="evidence" value="ECO:0000318"/>
    <property type="project" value="GO_Central"/>
</dbReference>
<evidence type="ECO:0000256" key="2">
    <source>
        <dbReference type="ARBA" id="ARBA00001962"/>
    </source>
</evidence>
<dbReference type="Pfam" id="PF14226">
    <property type="entry name" value="DIOX_N"/>
    <property type="match status" value="1"/>
</dbReference>
<keyword evidence="4 9" id="KW-0560">Oxidoreductase</keyword>
<reference evidence="12" key="3">
    <citation type="submission" date="2018-08" db="UniProtKB">
        <authorList>
            <consortium name="EnsemblPlants"/>
        </authorList>
    </citation>
    <scope>IDENTIFICATION</scope>
    <source>
        <strain evidence="12">cv. Bd21</strain>
    </source>
</reference>
<keyword evidence="5 9" id="KW-0408">Iron</keyword>
<dbReference type="EMBL" id="CM000880">
    <property type="protein sequence ID" value="KQK20710.1"/>
    <property type="molecule type" value="Genomic_DNA"/>
</dbReference>
<dbReference type="KEGG" id="bdi:100821878"/>
<dbReference type="InterPro" id="IPR044861">
    <property type="entry name" value="IPNS-like_FE2OG_OXY"/>
</dbReference>
<keyword evidence="13" id="KW-1185">Reference proteome</keyword>
<dbReference type="PRINTS" id="PR00682">
    <property type="entry name" value="IPNSYNTHASE"/>
</dbReference>
<dbReference type="eggNOG" id="KOG0143">
    <property type="taxonomic scope" value="Eukaryota"/>
</dbReference>
<comment type="function">
    <text evidence="8">Key oxidase enzyme in the biosynthesis of gibberellin that catalyzes the conversion of GA12 and GA53 to GA9 and GA20 respectively, via a three-step oxidation at C-20 of the GA skeleton.</text>
</comment>
<evidence type="ECO:0000256" key="6">
    <source>
        <dbReference type="ARBA" id="ARBA00050508"/>
    </source>
</evidence>